<dbReference type="PROSITE" id="PS00233">
    <property type="entry name" value="CHIT_BIND_RR_1"/>
    <property type="match status" value="1"/>
</dbReference>
<accession>A0A922I3K6</accession>
<organism evidence="6 7">
    <name type="scientific">Dermatophagoides farinae</name>
    <name type="common">American house dust mite</name>
    <dbReference type="NCBI Taxonomy" id="6954"/>
    <lineage>
        <taxon>Eukaryota</taxon>
        <taxon>Metazoa</taxon>
        <taxon>Ecdysozoa</taxon>
        <taxon>Arthropoda</taxon>
        <taxon>Chelicerata</taxon>
        <taxon>Arachnida</taxon>
        <taxon>Acari</taxon>
        <taxon>Acariformes</taxon>
        <taxon>Sarcoptiformes</taxon>
        <taxon>Astigmata</taxon>
        <taxon>Psoroptidia</taxon>
        <taxon>Analgoidea</taxon>
        <taxon>Pyroglyphidae</taxon>
        <taxon>Dermatophagoidinae</taxon>
        <taxon>Dermatophagoides</taxon>
    </lineage>
</organism>
<evidence type="ECO:0000313" key="5">
    <source>
        <dbReference type="EMBL" id="KAH7644934.1"/>
    </source>
</evidence>
<keyword evidence="1 2" id="KW-0193">Cuticle</keyword>
<dbReference type="InterPro" id="IPR000618">
    <property type="entry name" value="Insect_cuticle"/>
</dbReference>
<reference evidence="5" key="3">
    <citation type="journal article" date="2021" name="World Allergy Organ. J.">
        <title>Chromosome-level assembly of Dermatophagoides farinae genome and transcriptome reveals two novel allergens Der f 37 and Der f 39.</title>
        <authorList>
            <person name="Chen J."/>
            <person name="Cai Z."/>
            <person name="Fan D."/>
            <person name="Hu J."/>
            <person name="Hou Y."/>
            <person name="He Y."/>
            <person name="Zhang Z."/>
            <person name="Zhao Z."/>
            <person name="Gao P."/>
            <person name="Hu W."/>
            <person name="Sun J."/>
            <person name="Li J."/>
            <person name="Ji K."/>
        </authorList>
    </citation>
    <scope>NUCLEOTIDE SEQUENCE</scope>
    <source>
        <strain evidence="5">JKM2019</strain>
    </source>
</reference>
<keyword evidence="7" id="KW-1185">Reference proteome</keyword>
<dbReference type="GO" id="GO:0008010">
    <property type="term" value="F:structural constituent of chitin-based larval cuticle"/>
    <property type="evidence" value="ECO:0007669"/>
    <property type="project" value="TreeGrafter"/>
</dbReference>
<evidence type="ECO:0000313" key="7">
    <source>
        <dbReference type="Proteomes" id="UP000790347"/>
    </source>
</evidence>
<dbReference type="GO" id="GO:0062129">
    <property type="term" value="C:chitin-based extracellular matrix"/>
    <property type="evidence" value="ECO:0007669"/>
    <property type="project" value="TreeGrafter"/>
</dbReference>
<dbReference type="PROSITE" id="PS51155">
    <property type="entry name" value="CHIT_BIND_RR_2"/>
    <property type="match status" value="1"/>
</dbReference>
<feature type="compositionally biased region" description="Gly residues" evidence="3">
    <location>
        <begin position="246"/>
        <end position="302"/>
    </location>
</feature>
<dbReference type="Pfam" id="PF00379">
    <property type="entry name" value="Chitin_bind_4"/>
    <property type="match status" value="1"/>
</dbReference>
<feature type="signal peptide" evidence="4">
    <location>
        <begin position="1"/>
        <end position="20"/>
    </location>
</feature>
<dbReference type="AlphaFoldDB" id="A0A922I3K6"/>
<evidence type="ECO:0000313" key="6">
    <source>
        <dbReference type="EMBL" id="KAH9520640.1"/>
    </source>
</evidence>
<feature type="region of interest" description="Disordered" evidence="3">
    <location>
        <begin position="173"/>
        <end position="227"/>
    </location>
</feature>
<protein>
    <submittedName>
        <fullName evidence="5">Structural constituent of cuticle-like protein</fullName>
    </submittedName>
</protein>
<dbReference type="PRINTS" id="PR00947">
    <property type="entry name" value="CUTICLE"/>
</dbReference>
<feature type="compositionally biased region" description="Polar residues" evidence="3">
    <location>
        <begin position="305"/>
        <end position="314"/>
    </location>
</feature>
<dbReference type="Proteomes" id="UP000828236">
    <property type="component" value="Unassembled WGS sequence"/>
</dbReference>
<dbReference type="EMBL" id="ASGP02000002">
    <property type="protein sequence ID" value="KAH9520640.1"/>
    <property type="molecule type" value="Genomic_DNA"/>
</dbReference>
<evidence type="ECO:0000256" key="4">
    <source>
        <dbReference type="SAM" id="SignalP"/>
    </source>
</evidence>
<dbReference type="Proteomes" id="UP000790347">
    <property type="component" value="Unassembled WGS sequence"/>
</dbReference>
<dbReference type="InterPro" id="IPR031311">
    <property type="entry name" value="CHIT_BIND_RR_consensus"/>
</dbReference>
<keyword evidence="4" id="KW-0732">Signal</keyword>
<dbReference type="EMBL" id="SDOV01000001">
    <property type="protein sequence ID" value="KAH7644934.1"/>
    <property type="molecule type" value="Genomic_DNA"/>
</dbReference>
<evidence type="ECO:0000256" key="3">
    <source>
        <dbReference type="SAM" id="MobiDB-lite"/>
    </source>
</evidence>
<sequence length="314" mass="30435">MKNINLIVVLLLATIYSTYAARYIRSVKGGRGFGGSAGGYQSSSPLSPSRTRFSGGGGGGGLSSSYGGSSSGFPSSGGSLGGSYGGSGGAPTSTGSYGAGGGGFGGGQYAEEEHPAPEPYNFQYAANDEYGNNQYRNEEQDQSGTIRGSYGYTDANGLYRVVDYVADNDGFRASIRSNEPGGLTEPNPTTGSVDSPADVQLSPDTVPASVRQQQEQYTSAAAGSGRYRGGGSSGGYGGNAGTSGGSGYSGGSSSGGGGGGFSFGGGSSSHGGGASGYGGGFSGTSGGGGGGSSSGGYRGGAAGPITQQKLSGKY</sequence>
<reference evidence="6" key="4">
    <citation type="journal article" date="2022" name="Res Sq">
        <title>Comparative Genomics Reveals Insights into the Divergent Evolution of Astigmatic Mites and Household Pest Adaptations.</title>
        <authorList>
            <person name="Xiong Q."/>
            <person name="Wan A.T.-Y."/>
            <person name="Liu X.-Y."/>
            <person name="Fung C.S.-H."/>
            <person name="Xiao X."/>
            <person name="Malainual N."/>
            <person name="Hou J."/>
            <person name="Wang L."/>
            <person name="Wang M."/>
            <person name="Yang K."/>
            <person name="Cui Y."/>
            <person name="Leung E."/>
            <person name="Nong W."/>
            <person name="Shin S.-K."/>
            <person name="Au S."/>
            <person name="Jeong K.Y."/>
            <person name="Chew F.T."/>
            <person name="Hui J."/>
            <person name="Leung T.F."/>
            <person name="Tungtrongchitr A."/>
            <person name="Zhong N."/>
            <person name="Liu Z."/>
            <person name="Tsui S."/>
        </authorList>
    </citation>
    <scope>NUCLEOTIDE SEQUENCE</scope>
    <source>
        <strain evidence="6">Derf</strain>
        <tissue evidence="6">Whole organism</tissue>
    </source>
</reference>
<dbReference type="OrthoDB" id="6515429at2759"/>
<dbReference type="InterPro" id="IPR050468">
    <property type="entry name" value="Cuticle_Struct_Prot"/>
</dbReference>
<comment type="caution">
    <text evidence="6">The sequence shown here is derived from an EMBL/GenBank/DDBJ whole genome shotgun (WGS) entry which is preliminary data.</text>
</comment>
<proteinExistence type="predicted"/>
<feature type="chain" id="PRO_5038324700" evidence="4">
    <location>
        <begin position="21"/>
        <end position="314"/>
    </location>
</feature>
<gene>
    <name evidence="6" type="ORF">DERF_004340</name>
    <name evidence="5" type="ORF">HUG17_0472</name>
</gene>
<feature type="region of interest" description="Disordered" evidence="3">
    <location>
        <begin position="246"/>
        <end position="314"/>
    </location>
</feature>
<name>A0A922I3K6_DERFA</name>
<reference evidence="5" key="2">
    <citation type="submission" date="2020-06" db="EMBL/GenBank/DDBJ databases">
        <authorList>
            <person name="Ji K."/>
            <person name="Li J."/>
        </authorList>
    </citation>
    <scope>NUCLEOTIDE SEQUENCE</scope>
    <source>
        <strain evidence="5">JKM2019</strain>
        <tissue evidence="5">Whole body</tissue>
    </source>
</reference>
<evidence type="ECO:0000256" key="1">
    <source>
        <dbReference type="ARBA" id="ARBA00022460"/>
    </source>
</evidence>
<dbReference type="PANTHER" id="PTHR10380">
    <property type="entry name" value="CUTICLE PROTEIN"/>
    <property type="match status" value="1"/>
</dbReference>
<feature type="region of interest" description="Disordered" evidence="3">
    <location>
        <begin position="37"/>
        <end position="69"/>
    </location>
</feature>
<reference evidence="6" key="1">
    <citation type="submission" date="2013-05" db="EMBL/GenBank/DDBJ databases">
        <authorList>
            <person name="Yim A.K.Y."/>
            <person name="Chan T.F."/>
            <person name="Ji K.M."/>
            <person name="Liu X.Y."/>
            <person name="Zhou J.W."/>
            <person name="Li R.Q."/>
            <person name="Yang K.Y."/>
            <person name="Li J."/>
            <person name="Li M."/>
            <person name="Law P.T.W."/>
            <person name="Wu Y.L."/>
            <person name="Cai Z.L."/>
            <person name="Qin H."/>
            <person name="Bao Y."/>
            <person name="Leung R.K.K."/>
            <person name="Ng P.K.S."/>
            <person name="Zou J."/>
            <person name="Zhong X.J."/>
            <person name="Ran P.X."/>
            <person name="Zhong N.S."/>
            <person name="Liu Z.G."/>
            <person name="Tsui S.K.W."/>
        </authorList>
    </citation>
    <scope>NUCLEOTIDE SEQUENCE</scope>
    <source>
        <strain evidence="6">Derf</strain>
        <tissue evidence="6">Whole organism</tissue>
    </source>
</reference>
<evidence type="ECO:0000256" key="2">
    <source>
        <dbReference type="PROSITE-ProRule" id="PRU00497"/>
    </source>
</evidence>